<gene>
    <name evidence="21" type="ORF">BEMITA_LOCUS7730</name>
</gene>
<dbReference type="SUPFAM" id="SSF53383">
    <property type="entry name" value="PLP-dependent transferases"/>
    <property type="match status" value="1"/>
</dbReference>
<evidence type="ECO:0000256" key="16">
    <source>
        <dbReference type="ARBA" id="ARBA00043056"/>
    </source>
</evidence>
<evidence type="ECO:0000256" key="1">
    <source>
        <dbReference type="ARBA" id="ARBA00001933"/>
    </source>
</evidence>
<dbReference type="KEGG" id="btab:109029989"/>
<reference evidence="21" key="1">
    <citation type="submission" date="2021-12" db="EMBL/GenBank/DDBJ databases">
        <authorList>
            <person name="King R."/>
        </authorList>
    </citation>
    <scope>NUCLEOTIDE SEQUENCE</scope>
</reference>
<evidence type="ECO:0000256" key="2">
    <source>
        <dbReference type="ARBA" id="ARBA00004496"/>
    </source>
</evidence>
<dbReference type="EC" id="2.6.1.3" evidence="12"/>
<keyword evidence="6" id="KW-0963">Cytoplasm</keyword>
<dbReference type="Proteomes" id="UP001152759">
    <property type="component" value="Chromosome 4"/>
</dbReference>
<evidence type="ECO:0000259" key="20">
    <source>
        <dbReference type="Pfam" id="PF00155"/>
    </source>
</evidence>
<evidence type="ECO:0000256" key="10">
    <source>
        <dbReference type="ARBA" id="ARBA00030923"/>
    </source>
</evidence>
<dbReference type="InterPro" id="IPR015422">
    <property type="entry name" value="PyrdxlP-dep_Trfase_small"/>
</dbReference>
<evidence type="ECO:0000256" key="11">
    <source>
        <dbReference type="ARBA" id="ARBA00036027"/>
    </source>
</evidence>
<sequence length="408" mass="45288">MAASVFSVVQPGPPIEAFALNKECVDDPFEKKVNLIIGAYRTEESQPWVLPVVRKTEIMLANNEKTNHEYLPILGSAPFSTAATAMLLGKDSKALKEKRAFGVQTLSGTGALSVGSRFLVQHLGAKHFYYSDPTWENHRLVFQHAGFEKGFAYRYWHAGKRGIDMEGLLEDLSKAEPNSVIILHSCAHNPTGCDPTLEQWVQIAAVMKEKKLFPFFDSAYQGFASGDLDEDAKAVRYFIDQGFELLCAQSFAKNFGLYSQRVGNLTFVTNDPSTIPSVLSQVTIIVRGLYSNPPSHGSSIVSTVLNDPELFQEWQGCIKTMSDRIKKMRAGLKERLVKLQTPGSWEHITSQIGMFSYTGLTPAQVQYLKTKHHVYALKSGRINMAAVTTKNLDYVASSIHDAVVNVNE</sequence>
<evidence type="ECO:0000313" key="21">
    <source>
        <dbReference type="EMBL" id="CAH0388845.1"/>
    </source>
</evidence>
<dbReference type="GO" id="GO:0047801">
    <property type="term" value="F:L-cysteine transaminase activity"/>
    <property type="evidence" value="ECO:0007669"/>
    <property type="project" value="UniProtKB-EC"/>
</dbReference>
<dbReference type="Gene3D" id="3.40.640.10">
    <property type="entry name" value="Type I PLP-dependent aspartate aminotransferase-like (Major domain)"/>
    <property type="match status" value="1"/>
</dbReference>
<comment type="similarity">
    <text evidence="3">Belongs to the class-I pyridoxal-phosphate-dependent aminotransferase family.</text>
</comment>
<dbReference type="GO" id="GO:0004069">
    <property type="term" value="F:L-aspartate:2-oxoglutarate aminotransferase activity"/>
    <property type="evidence" value="ECO:0007669"/>
    <property type="project" value="UniProtKB-EC"/>
</dbReference>
<dbReference type="GO" id="GO:0006532">
    <property type="term" value="P:aspartate biosynthetic process"/>
    <property type="evidence" value="ECO:0007669"/>
    <property type="project" value="TreeGrafter"/>
</dbReference>
<dbReference type="PRINTS" id="PR00799">
    <property type="entry name" value="TRANSAMINASE"/>
</dbReference>
<evidence type="ECO:0000256" key="6">
    <source>
        <dbReference type="ARBA" id="ARBA00022490"/>
    </source>
</evidence>
<evidence type="ECO:0000256" key="15">
    <source>
        <dbReference type="ARBA" id="ARBA00042175"/>
    </source>
</evidence>
<comment type="catalytic activity">
    <reaction evidence="17">
        <text>L-aspartate + 2-oxoglutarate = oxaloacetate + L-glutamate</text>
        <dbReference type="Rhea" id="RHEA:21824"/>
        <dbReference type="ChEBI" id="CHEBI:16452"/>
        <dbReference type="ChEBI" id="CHEBI:16810"/>
        <dbReference type="ChEBI" id="CHEBI:29985"/>
        <dbReference type="ChEBI" id="CHEBI:29991"/>
        <dbReference type="EC" id="2.6.1.1"/>
    </reaction>
    <physiologicalReaction direction="left-to-right" evidence="17">
        <dbReference type="Rhea" id="RHEA:21825"/>
    </physiologicalReaction>
</comment>
<evidence type="ECO:0000256" key="5">
    <source>
        <dbReference type="ARBA" id="ARBA00012753"/>
    </source>
</evidence>
<dbReference type="InterPro" id="IPR000796">
    <property type="entry name" value="Asp_trans"/>
</dbReference>
<dbReference type="Pfam" id="PF00155">
    <property type="entry name" value="Aminotran_1_2"/>
    <property type="match status" value="1"/>
</dbReference>
<organism evidence="21 22">
    <name type="scientific">Bemisia tabaci</name>
    <name type="common">Sweetpotato whitefly</name>
    <name type="synonym">Aleurodes tabaci</name>
    <dbReference type="NCBI Taxonomy" id="7038"/>
    <lineage>
        <taxon>Eukaryota</taxon>
        <taxon>Metazoa</taxon>
        <taxon>Ecdysozoa</taxon>
        <taxon>Arthropoda</taxon>
        <taxon>Hexapoda</taxon>
        <taxon>Insecta</taxon>
        <taxon>Pterygota</taxon>
        <taxon>Neoptera</taxon>
        <taxon>Paraneoptera</taxon>
        <taxon>Hemiptera</taxon>
        <taxon>Sternorrhyncha</taxon>
        <taxon>Aleyrodoidea</taxon>
        <taxon>Aleyrodidae</taxon>
        <taxon>Aleyrodinae</taxon>
        <taxon>Bemisia</taxon>
    </lineage>
</organism>
<evidence type="ECO:0000256" key="13">
    <source>
        <dbReference type="ARBA" id="ARBA00040527"/>
    </source>
</evidence>
<keyword evidence="7" id="KW-0032">Aminotransferase</keyword>
<dbReference type="PANTHER" id="PTHR11879:SF55">
    <property type="entry name" value="GLUTAMATE OXALOACETATE TRANSAMINASE 1, ISOFORM B"/>
    <property type="match status" value="1"/>
</dbReference>
<dbReference type="InterPro" id="IPR004839">
    <property type="entry name" value="Aminotransferase_I/II_large"/>
</dbReference>
<dbReference type="InterPro" id="IPR015421">
    <property type="entry name" value="PyrdxlP-dep_Trfase_major"/>
</dbReference>
<proteinExistence type="inferred from homology"/>
<keyword evidence="8" id="KW-0808">Transferase</keyword>
<evidence type="ECO:0000256" key="3">
    <source>
        <dbReference type="ARBA" id="ARBA00007441"/>
    </source>
</evidence>
<dbReference type="GO" id="GO:0030170">
    <property type="term" value="F:pyridoxal phosphate binding"/>
    <property type="evidence" value="ECO:0007669"/>
    <property type="project" value="InterPro"/>
</dbReference>
<accession>A0A9P0AA42</accession>
<dbReference type="CDD" id="cd00609">
    <property type="entry name" value="AAT_like"/>
    <property type="match status" value="1"/>
</dbReference>
<dbReference type="NCBIfam" id="NF006719">
    <property type="entry name" value="PRK09257.1"/>
    <property type="match status" value="1"/>
</dbReference>
<comment type="subcellular location">
    <subcellularLocation>
        <location evidence="2">Cytoplasm</location>
    </subcellularLocation>
</comment>
<dbReference type="PANTHER" id="PTHR11879">
    <property type="entry name" value="ASPARTATE AMINOTRANSFERASE"/>
    <property type="match status" value="1"/>
</dbReference>
<dbReference type="OrthoDB" id="6752799at2759"/>
<evidence type="ECO:0000256" key="17">
    <source>
        <dbReference type="ARBA" id="ARBA00048507"/>
    </source>
</evidence>
<dbReference type="FunFam" id="3.40.640.10:FF:000044">
    <property type="entry name" value="Aspartate aminotransferase"/>
    <property type="match status" value="1"/>
</dbReference>
<evidence type="ECO:0000256" key="7">
    <source>
        <dbReference type="ARBA" id="ARBA00022576"/>
    </source>
</evidence>
<comment type="catalytic activity">
    <reaction evidence="19">
        <text>L-cysteine + 2-oxoglutarate = 2-oxo-3-sulfanylpropanoate + L-glutamate</text>
        <dbReference type="Rhea" id="RHEA:17441"/>
        <dbReference type="ChEBI" id="CHEBI:16810"/>
        <dbReference type="ChEBI" id="CHEBI:29985"/>
        <dbReference type="ChEBI" id="CHEBI:35235"/>
        <dbReference type="ChEBI" id="CHEBI:57678"/>
        <dbReference type="EC" id="2.6.1.3"/>
    </reaction>
    <physiologicalReaction direction="left-to-right" evidence="19">
        <dbReference type="Rhea" id="RHEA:17442"/>
    </physiologicalReaction>
</comment>
<evidence type="ECO:0000256" key="19">
    <source>
        <dbReference type="ARBA" id="ARBA00049350"/>
    </source>
</evidence>
<comment type="catalytic activity">
    <reaction evidence="18">
        <text>3-sulfino-L-alanine + 2-oxoglutarate = 3-sulfinopyruvate + L-glutamate</text>
        <dbReference type="Rhea" id="RHEA:70295"/>
        <dbReference type="ChEBI" id="CHEBI:16810"/>
        <dbReference type="ChEBI" id="CHEBI:29985"/>
        <dbReference type="ChEBI" id="CHEBI:61085"/>
        <dbReference type="ChEBI" id="CHEBI:140699"/>
    </reaction>
    <physiologicalReaction direction="right-to-left" evidence="18">
        <dbReference type="Rhea" id="RHEA:70297"/>
    </physiologicalReaction>
</comment>
<name>A0A9P0AA42_BEMTA</name>
<evidence type="ECO:0000256" key="14">
    <source>
        <dbReference type="ARBA" id="ARBA00042149"/>
    </source>
</evidence>
<dbReference type="EMBL" id="OU963865">
    <property type="protein sequence ID" value="CAH0388845.1"/>
    <property type="molecule type" value="Genomic_DNA"/>
</dbReference>
<feature type="domain" description="Aminotransferase class I/classII large" evidence="20">
    <location>
        <begin position="31"/>
        <end position="399"/>
    </location>
</feature>
<protein>
    <recommendedName>
        <fullName evidence="13">Aspartate aminotransferase, cytoplasmic</fullName>
        <ecNumber evidence="5">2.6.1.1</ecNumber>
        <ecNumber evidence="12">2.6.1.3</ecNumber>
    </recommendedName>
    <alternativeName>
        <fullName evidence="14">Cysteine aminotransferase, cytoplasmic</fullName>
    </alternativeName>
    <alternativeName>
        <fullName evidence="15">Cysteine transaminase, cytoplasmic</fullName>
    </alternativeName>
    <alternativeName>
        <fullName evidence="16">Glutamate oxaloacetate transaminase 1</fullName>
    </alternativeName>
    <alternativeName>
        <fullName evidence="10">Transaminase A</fullName>
    </alternativeName>
</protein>
<keyword evidence="9" id="KW-0663">Pyridoxal phosphate</keyword>
<evidence type="ECO:0000256" key="8">
    <source>
        <dbReference type="ARBA" id="ARBA00022679"/>
    </source>
</evidence>
<dbReference type="InterPro" id="IPR015424">
    <property type="entry name" value="PyrdxlP-dep_Trfase"/>
</dbReference>
<comment type="subunit">
    <text evidence="4">Homodimer.</text>
</comment>
<evidence type="ECO:0000256" key="18">
    <source>
        <dbReference type="ARBA" id="ARBA00048761"/>
    </source>
</evidence>
<dbReference type="Gene3D" id="3.90.1150.10">
    <property type="entry name" value="Aspartate Aminotransferase, domain 1"/>
    <property type="match status" value="1"/>
</dbReference>
<evidence type="ECO:0000256" key="12">
    <source>
        <dbReference type="ARBA" id="ARBA00038941"/>
    </source>
</evidence>
<dbReference type="AlphaFoldDB" id="A0A9P0AA42"/>
<comment type="cofactor">
    <cofactor evidence="1">
        <name>pyridoxal 5'-phosphate</name>
        <dbReference type="ChEBI" id="CHEBI:597326"/>
    </cofactor>
</comment>
<evidence type="ECO:0000313" key="22">
    <source>
        <dbReference type="Proteomes" id="UP001152759"/>
    </source>
</evidence>
<dbReference type="GO" id="GO:0005829">
    <property type="term" value="C:cytosol"/>
    <property type="evidence" value="ECO:0007669"/>
    <property type="project" value="TreeGrafter"/>
</dbReference>
<evidence type="ECO:0000256" key="9">
    <source>
        <dbReference type="ARBA" id="ARBA00022898"/>
    </source>
</evidence>
<comment type="catalytic activity">
    <reaction evidence="11">
        <text>(2S)-2-aminobutanoate + 2-oxoglutarate = 2-oxobutanoate + L-glutamate</text>
        <dbReference type="Rhea" id="RHEA:70223"/>
        <dbReference type="ChEBI" id="CHEBI:16763"/>
        <dbReference type="ChEBI" id="CHEBI:16810"/>
        <dbReference type="ChEBI" id="CHEBI:29985"/>
        <dbReference type="ChEBI" id="CHEBI:74359"/>
    </reaction>
    <physiologicalReaction direction="right-to-left" evidence="11">
        <dbReference type="Rhea" id="RHEA:70225"/>
    </physiologicalReaction>
</comment>
<dbReference type="FunFam" id="3.90.1150.10:FF:000001">
    <property type="entry name" value="Aspartate aminotransferase"/>
    <property type="match status" value="1"/>
</dbReference>
<dbReference type="EC" id="2.6.1.1" evidence="5"/>
<evidence type="ECO:0000256" key="4">
    <source>
        <dbReference type="ARBA" id="ARBA00011738"/>
    </source>
</evidence>
<keyword evidence="22" id="KW-1185">Reference proteome</keyword>